<protein>
    <submittedName>
        <fullName evidence="2">Uncharacterized protein</fullName>
    </submittedName>
</protein>
<reference evidence="2 3" key="1">
    <citation type="journal article" date="2016" name="Genome Biol. Evol.">
        <title>Gene Family Evolution Reflects Adaptation to Soil Environmental Stressors in the Genome of the Collembolan Orchesella cincta.</title>
        <authorList>
            <person name="Faddeeva-Vakhrusheva A."/>
            <person name="Derks M.F."/>
            <person name="Anvar S.Y."/>
            <person name="Agamennone V."/>
            <person name="Suring W."/>
            <person name="Smit S."/>
            <person name="van Straalen N.M."/>
            <person name="Roelofs D."/>
        </authorList>
    </citation>
    <scope>NUCLEOTIDE SEQUENCE [LARGE SCALE GENOMIC DNA]</scope>
    <source>
        <tissue evidence="2">Mixed pool</tissue>
    </source>
</reference>
<name>A0A1D2MTW7_ORCCI</name>
<proteinExistence type="predicted"/>
<sequence length="151" mass="17008">MKTYVVLLCATTFFGLTTIPLDAGNVPSLHADILMDEASADLNGTVSMHDDNAVPIPRQEDEERPYEYIPRVFHSLRKIIKGVLNGSFHEILHGSFSFAPREVSNEIIGVYNQVVGLPDPLDTTEKPYNATLEELLEEEFEAEDEERIFKL</sequence>
<accession>A0A1D2MTW7</accession>
<keyword evidence="1" id="KW-0732">Signal</keyword>
<organism evidence="2 3">
    <name type="scientific">Orchesella cincta</name>
    <name type="common">Springtail</name>
    <name type="synonym">Podura cincta</name>
    <dbReference type="NCBI Taxonomy" id="48709"/>
    <lineage>
        <taxon>Eukaryota</taxon>
        <taxon>Metazoa</taxon>
        <taxon>Ecdysozoa</taxon>
        <taxon>Arthropoda</taxon>
        <taxon>Hexapoda</taxon>
        <taxon>Collembola</taxon>
        <taxon>Entomobryomorpha</taxon>
        <taxon>Entomobryoidea</taxon>
        <taxon>Orchesellidae</taxon>
        <taxon>Orchesellinae</taxon>
        <taxon>Orchesella</taxon>
    </lineage>
</organism>
<keyword evidence="3" id="KW-1185">Reference proteome</keyword>
<feature type="chain" id="PRO_5008904529" evidence="1">
    <location>
        <begin position="24"/>
        <end position="151"/>
    </location>
</feature>
<evidence type="ECO:0000313" key="2">
    <source>
        <dbReference type="EMBL" id="ODM96549.1"/>
    </source>
</evidence>
<comment type="caution">
    <text evidence="2">The sequence shown here is derived from an EMBL/GenBank/DDBJ whole genome shotgun (WGS) entry which is preliminary data.</text>
</comment>
<dbReference type="AlphaFoldDB" id="A0A1D2MTW7"/>
<dbReference type="EMBL" id="LJIJ01000527">
    <property type="protein sequence ID" value="ODM96549.1"/>
    <property type="molecule type" value="Genomic_DNA"/>
</dbReference>
<dbReference type="Proteomes" id="UP000094527">
    <property type="component" value="Unassembled WGS sequence"/>
</dbReference>
<feature type="signal peptide" evidence="1">
    <location>
        <begin position="1"/>
        <end position="23"/>
    </location>
</feature>
<evidence type="ECO:0000256" key="1">
    <source>
        <dbReference type="SAM" id="SignalP"/>
    </source>
</evidence>
<evidence type="ECO:0000313" key="3">
    <source>
        <dbReference type="Proteomes" id="UP000094527"/>
    </source>
</evidence>
<gene>
    <name evidence="2" type="ORF">Ocin01_10130</name>
</gene>